<feature type="region of interest" description="Disordered" evidence="8">
    <location>
        <begin position="641"/>
        <end position="663"/>
    </location>
</feature>
<dbReference type="SUPFAM" id="SSF52518">
    <property type="entry name" value="Thiamin diphosphate-binding fold (THDP-binding)"/>
    <property type="match status" value="1"/>
</dbReference>
<comment type="caution">
    <text evidence="11">The sequence shown here is derived from an EMBL/GenBank/DDBJ whole genome shotgun (WGS) entry which is preliminary data.</text>
</comment>
<evidence type="ECO:0000256" key="4">
    <source>
        <dbReference type="ARBA" id="ARBA00066947"/>
    </source>
</evidence>
<gene>
    <name evidence="11" type="ORF">GCM10008995_04380</name>
</gene>
<feature type="domain" description="Pyruvate/ketoisovalerate oxidoreductase catalytic" evidence="9">
    <location>
        <begin position="199"/>
        <end position="361"/>
    </location>
</feature>
<dbReference type="InterPro" id="IPR050722">
    <property type="entry name" value="Pyruvate:ferred/Flavod_OxRd"/>
</dbReference>
<evidence type="ECO:0000256" key="8">
    <source>
        <dbReference type="SAM" id="MobiDB-lite"/>
    </source>
</evidence>
<evidence type="ECO:0000259" key="9">
    <source>
        <dbReference type="Pfam" id="PF01558"/>
    </source>
</evidence>
<feature type="region of interest" description="Disordered" evidence="8">
    <location>
        <begin position="86"/>
        <end position="123"/>
    </location>
</feature>
<protein>
    <recommendedName>
        <fullName evidence="5">2-oxoglutarate synthase subunit KorA</fullName>
        <ecNumber evidence="4">1.2.7.3</ecNumber>
    </recommendedName>
    <alternativeName>
        <fullName evidence="7">2-ketoglutarate oxidoreductase alpha chain</fullName>
    </alternativeName>
    <alternativeName>
        <fullName evidence="6">2-oxoglutarate-ferredoxin oxidoreductase subunit alpha</fullName>
    </alternativeName>
</protein>
<dbReference type="SUPFAM" id="SSF52922">
    <property type="entry name" value="TK C-terminal domain-like"/>
    <property type="match status" value="1"/>
</dbReference>
<dbReference type="AlphaFoldDB" id="A0A830EEL2"/>
<dbReference type="Pfam" id="PF01855">
    <property type="entry name" value="POR_N"/>
    <property type="match status" value="1"/>
</dbReference>
<sequence length="772" mass="84001">MPRRLGGAMGQVAWWESAASVLDRGDTTLPGHEWGILDAEPVGVTDVVHHVGSADIELIRLVLVNNSGVPRGRVADSESLHGSFLAVKRSEREQSTEDGDADTDYAGASDARRRSRRRLPVSGGSPEARLLWNNRILLHILSVCCKSSRIFEAIYSRLYITVPTRGASSRVSFRRLLVGPQKRVGHMPADFNWAIGGEAGDGIDSTGKIFAQALSRAGRHVFTSKDFASRIRGGYTAYKIRTSVDPVQSVVDRLDVLIALTPRTIEENLDELHENSVIVYDGERTTMANVEIPEGMTGLDVPLKRLAEEAGGAIMRNVVALGAACEVTGFPIENLDSALEKRFASKGQALVDNNKEAARSGQDYVAEASDVDTGYELETTDADYVLLNGDEAIGMGAIAAGCKFYAGYPITPATDVMEYLVGRIERFGGHVVQAEDELSAINIALGAARAGARSMTATSGPGIDLMTETFGLVATSETPLVIVDVMRSGPSTGMPTKQEQGDLNGLLYGGHGEIPRFVLAPTTISECFWKTIEAFNLAEKYQTPVYLTADLSLAVTEQTFSPEAFDMDNVEIDRGKVVDEETIEEWQNEKGQFQPHALTDDGVSPRAFPGTIDGAHMSTGLEHDELGRRTEDTGMRVEQVDKRNRKVETAREAEDWGPREFGDPDSDSLVISWGSNEGPMTEAIEILDDEGIDLRFISVPYVFPRPDLTEAVEAAETVVVVECNATGQFADIVEHDTLTRVERINKYDGVRFDADELAAEIEAAVQEQEVIQ</sequence>
<feature type="compositionally biased region" description="Basic and acidic residues" evidence="8">
    <location>
        <begin position="641"/>
        <end position="662"/>
    </location>
</feature>
<reference evidence="11" key="1">
    <citation type="journal article" date="2014" name="Int. J. Syst. Evol. Microbiol.">
        <title>Complete genome sequence of Corynebacterium casei LMG S-19264T (=DSM 44701T), isolated from a smear-ripened cheese.</title>
        <authorList>
            <consortium name="US DOE Joint Genome Institute (JGI-PGF)"/>
            <person name="Walter F."/>
            <person name="Albersmeier A."/>
            <person name="Kalinowski J."/>
            <person name="Ruckert C."/>
        </authorList>
    </citation>
    <scope>NUCLEOTIDE SEQUENCE</scope>
    <source>
        <strain evidence="11">JCM 14359</strain>
    </source>
</reference>
<dbReference type="Proteomes" id="UP000653099">
    <property type="component" value="Unassembled WGS sequence"/>
</dbReference>
<dbReference type="PANTHER" id="PTHR32154">
    <property type="entry name" value="PYRUVATE-FLAVODOXIN OXIDOREDUCTASE-RELATED"/>
    <property type="match status" value="1"/>
</dbReference>
<comment type="catalytic activity">
    <reaction evidence="2">
        <text>2 oxidized [2Fe-2S]-[ferredoxin] + 2-oxoglutarate + CoA = succinyl-CoA + 2 reduced [2Fe-2S]-[ferredoxin] + CO2 + H(+)</text>
        <dbReference type="Rhea" id="RHEA:17297"/>
        <dbReference type="Rhea" id="RHEA-COMP:10000"/>
        <dbReference type="Rhea" id="RHEA-COMP:10001"/>
        <dbReference type="ChEBI" id="CHEBI:15378"/>
        <dbReference type="ChEBI" id="CHEBI:16526"/>
        <dbReference type="ChEBI" id="CHEBI:16810"/>
        <dbReference type="ChEBI" id="CHEBI:33737"/>
        <dbReference type="ChEBI" id="CHEBI:33738"/>
        <dbReference type="ChEBI" id="CHEBI:57287"/>
        <dbReference type="ChEBI" id="CHEBI:57292"/>
        <dbReference type="EC" id="1.2.7.3"/>
    </reaction>
</comment>
<proteinExistence type="predicted"/>
<evidence type="ECO:0000256" key="7">
    <source>
        <dbReference type="ARBA" id="ARBA00079587"/>
    </source>
</evidence>
<dbReference type="PANTHER" id="PTHR32154:SF20">
    <property type="entry name" value="2-OXOGLUTARATE OXIDOREDUCTASE SUBUNIT KORA"/>
    <property type="match status" value="1"/>
</dbReference>
<dbReference type="GO" id="GO:0044272">
    <property type="term" value="P:sulfur compound biosynthetic process"/>
    <property type="evidence" value="ECO:0007669"/>
    <property type="project" value="UniProtKB-ARBA"/>
</dbReference>
<evidence type="ECO:0000313" key="11">
    <source>
        <dbReference type="EMBL" id="GGI97616.1"/>
    </source>
</evidence>
<comment type="subunit">
    <text evidence="3">Heterotetramer of the KorA, KorB, KorC and KorD subunits.</text>
</comment>
<keyword evidence="12" id="KW-1185">Reference proteome</keyword>
<accession>A0A830EEL2</accession>
<feature type="domain" description="Pyruvate flavodoxin/ferredoxin oxidoreductase pyrimidine binding" evidence="10">
    <location>
        <begin position="396"/>
        <end position="640"/>
    </location>
</feature>
<name>A0A830EEL2_9EURY</name>
<dbReference type="InterPro" id="IPR029061">
    <property type="entry name" value="THDP-binding"/>
</dbReference>
<organism evidence="11 12">
    <name type="scientific">Halobellus salinus</name>
    <dbReference type="NCBI Taxonomy" id="931585"/>
    <lineage>
        <taxon>Archaea</taxon>
        <taxon>Methanobacteriati</taxon>
        <taxon>Methanobacteriota</taxon>
        <taxon>Stenosarchaea group</taxon>
        <taxon>Halobacteria</taxon>
        <taxon>Halobacteriales</taxon>
        <taxon>Haloferacaceae</taxon>
        <taxon>Halobellus</taxon>
    </lineage>
</organism>
<dbReference type="FunFam" id="3.40.50.970:FF:000022">
    <property type="entry name" value="2-oxoglutarate ferredoxin oxidoreductase alpha subunit"/>
    <property type="match status" value="1"/>
</dbReference>
<evidence type="ECO:0000259" key="10">
    <source>
        <dbReference type="Pfam" id="PF01855"/>
    </source>
</evidence>
<dbReference type="EMBL" id="BMOC01000002">
    <property type="protein sequence ID" value="GGI97616.1"/>
    <property type="molecule type" value="Genomic_DNA"/>
</dbReference>
<evidence type="ECO:0000256" key="3">
    <source>
        <dbReference type="ARBA" id="ARBA00064882"/>
    </source>
</evidence>
<evidence type="ECO:0000313" key="12">
    <source>
        <dbReference type="Proteomes" id="UP000653099"/>
    </source>
</evidence>
<dbReference type="GO" id="GO:0006082">
    <property type="term" value="P:organic acid metabolic process"/>
    <property type="evidence" value="ECO:0007669"/>
    <property type="project" value="UniProtKB-ARBA"/>
</dbReference>
<dbReference type="InterPro" id="IPR022367">
    <property type="entry name" value="2-oxoacid/accept_OxRdtase_asu"/>
</dbReference>
<dbReference type="Pfam" id="PF01558">
    <property type="entry name" value="POR"/>
    <property type="match status" value="1"/>
</dbReference>
<dbReference type="CDD" id="cd07034">
    <property type="entry name" value="TPP_PYR_PFOR_IOR-alpha_like"/>
    <property type="match status" value="1"/>
</dbReference>
<dbReference type="InterPro" id="IPR002880">
    <property type="entry name" value="Pyrv_Fd/Flavodoxin_OxRdtase_N"/>
</dbReference>
<evidence type="ECO:0000256" key="2">
    <source>
        <dbReference type="ARBA" id="ARBA00052359"/>
    </source>
</evidence>
<evidence type="ECO:0000256" key="6">
    <source>
        <dbReference type="ARBA" id="ARBA00076968"/>
    </source>
</evidence>
<keyword evidence="1" id="KW-0560">Oxidoreductase</keyword>
<reference evidence="11" key="2">
    <citation type="submission" date="2020-09" db="EMBL/GenBank/DDBJ databases">
        <authorList>
            <person name="Sun Q."/>
            <person name="Ohkuma M."/>
        </authorList>
    </citation>
    <scope>NUCLEOTIDE SEQUENCE</scope>
    <source>
        <strain evidence="11">JCM 14359</strain>
    </source>
</reference>
<dbReference type="Gene3D" id="3.40.50.920">
    <property type="match status" value="1"/>
</dbReference>
<evidence type="ECO:0000256" key="1">
    <source>
        <dbReference type="ARBA" id="ARBA00023002"/>
    </source>
</evidence>
<dbReference type="GO" id="GO:0047553">
    <property type="term" value="F:2-oxoglutarate synthase activity"/>
    <property type="evidence" value="ECO:0007669"/>
    <property type="project" value="UniProtKB-EC"/>
</dbReference>
<dbReference type="InterPro" id="IPR009014">
    <property type="entry name" value="Transketo_C/PFOR_II"/>
</dbReference>
<dbReference type="SUPFAM" id="SSF53323">
    <property type="entry name" value="Pyruvate-ferredoxin oxidoreductase, PFOR, domain III"/>
    <property type="match status" value="1"/>
</dbReference>
<dbReference type="Gene3D" id="3.40.920.10">
    <property type="entry name" value="Pyruvate-ferredoxin oxidoreductase, PFOR, domain III"/>
    <property type="match status" value="1"/>
</dbReference>
<evidence type="ECO:0000256" key="5">
    <source>
        <dbReference type="ARBA" id="ARBA00071398"/>
    </source>
</evidence>
<dbReference type="Gene3D" id="3.40.50.970">
    <property type="match status" value="1"/>
</dbReference>
<dbReference type="InterPro" id="IPR019752">
    <property type="entry name" value="Pyrv/ketoisovalerate_OxRed_cat"/>
</dbReference>
<dbReference type="EC" id="1.2.7.3" evidence="4"/>
<dbReference type="InterPro" id="IPR002869">
    <property type="entry name" value="Pyrv_flavodox_OxRed_cen"/>
</dbReference>
<dbReference type="NCBIfam" id="TIGR03710">
    <property type="entry name" value="OAFO_sf"/>
    <property type="match status" value="1"/>
</dbReference>
<dbReference type="GO" id="GO:0006979">
    <property type="term" value="P:response to oxidative stress"/>
    <property type="evidence" value="ECO:0007669"/>
    <property type="project" value="TreeGrafter"/>
</dbReference>